<organism evidence="2 3">
    <name type="scientific">Schistosoma margrebowiei</name>
    <dbReference type="NCBI Taxonomy" id="48269"/>
    <lineage>
        <taxon>Eukaryota</taxon>
        <taxon>Metazoa</taxon>
        <taxon>Spiralia</taxon>
        <taxon>Lophotrochozoa</taxon>
        <taxon>Platyhelminthes</taxon>
        <taxon>Trematoda</taxon>
        <taxon>Digenea</taxon>
        <taxon>Strigeidida</taxon>
        <taxon>Schistosomatoidea</taxon>
        <taxon>Schistosomatidae</taxon>
        <taxon>Schistosoma</taxon>
    </lineage>
</organism>
<proteinExistence type="predicted"/>
<dbReference type="AlphaFoldDB" id="A0A3P8ALN1"/>
<dbReference type="EMBL" id="UZAI01009609">
    <property type="protein sequence ID" value="VDP04950.1"/>
    <property type="molecule type" value="Genomic_DNA"/>
</dbReference>
<accession>A0A3P8ALN1</accession>
<feature type="compositionally biased region" description="Low complexity" evidence="1">
    <location>
        <begin position="103"/>
        <end position="125"/>
    </location>
</feature>
<gene>
    <name evidence="2" type="ORF">SMRZ_LOCUS13305</name>
</gene>
<sequence length="164" mass="19090">MFIYRLIVNTQHNILALNFDTVKWEYHESVEDKAEEFWLKSIKNKSNQQNNNSLHSKLSYAESRYIRSCLINSADPRFFKRSNRIGVRHKSACRSLSEHSKSNRMSRASSESSIQSNSNRSNDSLRNNKKKSFEFEFLISPPIPGTYAVKHRFDLISILGNISK</sequence>
<name>A0A3P8ALN1_9TREM</name>
<feature type="region of interest" description="Disordered" evidence="1">
    <location>
        <begin position="95"/>
        <end position="126"/>
    </location>
</feature>
<keyword evidence="3" id="KW-1185">Reference proteome</keyword>
<reference evidence="2 3" key="1">
    <citation type="submission" date="2018-11" db="EMBL/GenBank/DDBJ databases">
        <authorList>
            <consortium name="Pathogen Informatics"/>
        </authorList>
    </citation>
    <scope>NUCLEOTIDE SEQUENCE [LARGE SCALE GENOMIC DNA]</scope>
    <source>
        <strain evidence="2 3">Zambia</strain>
    </source>
</reference>
<evidence type="ECO:0000313" key="2">
    <source>
        <dbReference type="EMBL" id="VDP04950.1"/>
    </source>
</evidence>
<protein>
    <submittedName>
        <fullName evidence="2">Uncharacterized protein</fullName>
    </submittedName>
</protein>
<dbReference type="Proteomes" id="UP000277204">
    <property type="component" value="Unassembled WGS sequence"/>
</dbReference>
<evidence type="ECO:0000313" key="3">
    <source>
        <dbReference type="Proteomes" id="UP000277204"/>
    </source>
</evidence>
<evidence type="ECO:0000256" key="1">
    <source>
        <dbReference type="SAM" id="MobiDB-lite"/>
    </source>
</evidence>